<gene>
    <name evidence="4" type="ORF">SCF082_LOCUS4109</name>
</gene>
<feature type="domain" description="FAD-dependent oxidoreductase 2 FAD-binding" evidence="3">
    <location>
        <begin position="1"/>
        <end position="137"/>
    </location>
</feature>
<keyword evidence="1" id="KW-0285">Flavoprotein</keyword>
<dbReference type="InterPro" id="IPR050315">
    <property type="entry name" value="FAD-oxidoreductase_2"/>
</dbReference>
<dbReference type="SUPFAM" id="SSF51905">
    <property type="entry name" value="FAD/NAD(P)-binding domain"/>
    <property type="match status" value="1"/>
</dbReference>
<protein>
    <submittedName>
        <fullName evidence="4">Fumarate reductase (FRDS) (FAD-dependent oxidoreductase) (NADH-dependent fumarate reductase)</fullName>
    </submittedName>
</protein>
<evidence type="ECO:0000256" key="2">
    <source>
        <dbReference type="ARBA" id="ARBA00023002"/>
    </source>
</evidence>
<accession>A0ABP0HXD2</accession>
<dbReference type="Proteomes" id="UP001642464">
    <property type="component" value="Unassembled WGS sequence"/>
</dbReference>
<evidence type="ECO:0000313" key="5">
    <source>
        <dbReference type="Proteomes" id="UP001642464"/>
    </source>
</evidence>
<name>A0ABP0HXD2_9DINO</name>
<evidence type="ECO:0000313" key="4">
    <source>
        <dbReference type="EMBL" id="CAK8994860.1"/>
    </source>
</evidence>
<reference evidence="4 5" key="1">
    <citation type="submission" date="2024-02" db="EMBL/GenBank/DDBJ databases">
        <authorList>
            <person name="Chen Y."/>
            <person name="Shah S."/>
            <person name="Dougan E. K."/>
            <person name="Thang M."/>
            <person name="Chan C."/>
        </authorList>
    </citation>
    <scope>NUCLEOTIDE SEQUENCE [LARGE SCALE GENOMIC DNA]</scope>
</reference>
<comment type="caution">
    <text evidence="4">The sequence shown here is derived from an EMBL/GenBank/DDBJ whole genome shotgun (WGS) entry which is preliminary data.</text>
</comment>
<dbReference type="Gene3D" id="3.50.50.60">
    <property type="entry name" value="FAD/NAD(P)-binding domain"/>
    <property type="match status" value="1"/>
</dbReference>
<dbReference type="PANTHER" id="PTHR43400">
    <property type="entry name" value="FUMARATE REDUCTASE"/>
    <property type="match status" value="1"/>
</dbReference>
<feature type="non-terminal residue" evidence="4">
    <location>
        <position position="1"/>
    </location>
</feature>
<keyword evidence="5" id="KW-1185">Reference proteome</keyword>
<organism evidence="4 5">
    <name type="scientific">Durusdinium trenchii</name>
    <dbReference type="NCBI Taxonomy" id="1381693"/>
    <lineage>
        <taxon>Eukaryota</taxon>
        <taxon>Sar</taxon>
        <taxon>Alveolata</taxon>
        <taxon>Dinophyceae</taxon>
        <taxon>Suessiales</taxon>
        <taxon>Symbiodiniaceae</taxon>
        <taxon>Durusdinium</taxon>
    </lineage>
</organism>
<evidence type="ECO:0000259" key="3">
    <source>
        <dbReference type="Pfam" id="PF00890"/>
    </source>
</evidence>
<evidence type="ECO:0000256" key="1">
    <source>
        <dbReference type="ARBA" id="ARBA00022630"/>
    </source>
</evidence>
<dbReference type="Pfam" id="PF00890">
    <property type="entry name" value="FAD_binding_2"/>
    <property type="match status" value="1"/>
</dbReference>
<dbReference type="EMBL" id="CAXAMM010002115">
    <property type="protein sequence ID" value="CAK8994860.1"/>
    <property type="molecule type" value="Genomic_DNA"/>
</dbReference>
<dbReference type="PANTHER" id="PTHR43400:SF1">
    <property type="entry name" value="FUMARATE REDUCTASE"/>
    <property type="match status" value="1"/>
</dbReference>
<keyword evidence="2" id="KW-0560">Oxidoreductase</keyword>
<dbReference type="InterPro" id="IPR003953">
    <property type="entry name" value="FAD-dep_OxRdtase_2_FAD-bd"/>
</dbReference>
<proteinExistence type="predicted"/>
<feature type="non-terminal residue" evidence="4">
    <location>
        <position position="143"/>
    </location>
</feature>
<sequence length="143" mass="14926">EKSHNLGGNSSKATTGIAAPGCELQKAQGITDTGADLTSAEPIAKEMVQQGAKDVDWLLNLAGCKDEMVVRLTPGHGKVARTLGTKDHFPGAVVTYAVMHQLETIAKAKPEKLKIVTSATVTKLLTEGTKVVGAEYQAGGTQK</sequence>
<dbReference type="InterPro" id="IPR036188">
    <property type="entry name" value="FAD/NAD-bd_sf"/>
</dbReference>